<protein>
    <recommendedName>
        <fullName evidence="1">Amidohydrolase 3 domain-containing protein</fullName>
    </recommendedName>
</protein>
<dbReference type="InterPro" id="IPR013108">
    <property type="entry name" value="Amidohydro_3"/>
</dbReference>
<dbReference type="SUPFAM" id="SSF51556">
    <property type="entry name" value="Metallo-dependent hydrolases"/>
    <property type="match status" value="1"/>
</dbReference>
<name>A0A382J0Z9_9ZZZZ</name>
<dbReference type="InterPro" id="IPR032466">
    <property type="entry name" value="Metal_Hydrolase"/>
</dbReference>
<dbReference type="GO" id="GO:0016810">
    <property type="term" value="F:hydrolase activity, acting on carbon-nitrogen (but not peptide) bonds"/>
    <property type="evidence" value="ECO:0007669"/>
    <property type="project" value="InterPro"/>
</dbReference>
<dbReference type="SUPFAM" id="SSF51338">
    <property type="entry name" value="Composite domain of metallo-dependent hydrolases"/>
    <property type="match status" value="1"/>
</dbReference>
<gene>
    <name evidence="2" type="ORF">METZ01_LOCUS258628</name>
</gene>
<dbReference type="Pfam" id="PF07969">
    <property type="entry name" value="Amidohydro_3"/>
    <property type="match status" value="1"/>
</dbReference>
<evidence type="ECO:0000313" key="2">
    <source>
        <dbReference type="EMBL" id="SVC05774.1"/>
    </source>
</evidence>
<accession>A0A382J0Z9</accession>
<feature type="non-terminal residue" evidence="2">
    <location>
        <position position="352"/>
    </location>
</feature>
<dbReference type="EMBL" id="UINC01071112">
    <property type="protein sequence ID" value="SVC05774.1"/>
    <property type="molecule type" value="Genomic_DNA"/>
</dbReference>
<dbReference type="Gene3D" id="3.20.20.140">
    <property type="entry name" value="Metal-dependent hydrolases"/>
    <property type="match status" value="1"/>
</dbReference>
<sequence length="352" mass="40454">EAREILTLDQDYPMATAVAIKKDRIIDVGDVKELRKKFPRAQLDTRFSEDVMVPGLIEHHVHPFLAAITMESNVIAIEDWDLPGNQTKGVRDRETYLQRLKAEEQALLESDKPLVTWGFHHYFHGELSRQDLDKISMTRPILVIHRSFHEFILNSSALAFFGITQELVNNFDEEAKEYASFEKGHFSEQGMVSILPYLMKYLAAPDRLIKGLQTTEKYLHNNGVTLVANPGAYSLKPVQDAKNFVFGDEETPFRSFYIPSGLLLAEQYPAEELVEKSKEFLSWGKGKVEYLPLQIKLFTDGAMYSQNMVMRDGYLDGHQGAWLMQEKIYREAFQRFWDAGYQIHIHQNGDAG</sequence>
<dbReference type="PANTHER" id="PTHR22642">
    <property type="entry name" value="IMIDAZOLONEPROPIONASE"/>
    <property type="match status" value="1"/>
</dbReference>
<feature type="non-terminal residue" evidence="2">
    <location>
        <position position="1"/>
    </location>
</feature>
<evidence type="ECO:0000259" key="1">
    <source>
        <dbReference type="Pfam" id="PF07969"/>
    </source>
</evidence>
<organism evidence="2">
    <name type="scientific">marine metagenome</name>
    <dbReference type="NCBI Taxonomy" id="408172"/>
    <lineage>
        <taxon>unclassified sequences</taxon>
        <taxon>metagenomes</taxon>
        <taxon>ecological metagenomes</taxon>
    </lineage>
</organism>
<proteinExistence type="predicted"/>
<dbReference type="PANTHER" id="PTHR22642:SF2">
    <property type="entry name" value="PROTEIN LONG AFTER FAR-RED 3"/>
    <property type="match status" value="1"/>
</dbReference>
<dbReference type="InterPro" id="IPR011059">
    <property type="entry name" value="Metal-dep_hydrolase_composite"/>
</dbReference>
<dbReference type="Gene3D" id="3.10.310.70">
    <property type="match status" value="1"/>
</dbReference>
<dbReference type="Gene3D" id="2.30.40.10">
    <property type="entry name" value="Urease, subunit C, domain 1"/>
    <property type="match status" value="1"/>
</dbReference>
<dbReference type="AlphaFoldDB" id="A0A382J0Z9"/>
<reference evidence="2" key="1">
    <citation type="submission" date="2018-05" db="EMBL/GenBank/DDBJ databases">
        <authorList>
            <person name="Lanie J.A."/>
            <person name="Ng W.-L."/>
            <person name="Kazmierczak K.M."/>
            <person name="Andrzejewski T.M."/>
            <person name="Davidsen T.M."/>
            <person name="Wayne K.J."/>
            <person name="Tettelin H."/>
            <person name="Glass J.I."/>
            <person name="Rusch D."/>
            <person name="Podicherti R."/>
            <person name="Tsui H.-C.T."/>
            <person name="Winkler M.E."/>
        </authorList>
    </citation>
    <scope>NUCLEOTIDE SEQUENCE</scope>
</reference>
<feature type="domain" description="Amidohydrolase 3" evidence="1">
    <location>
        <begin position="51"/>
        <end position="351"/>
    </location>
</feature>